<dbReference type="EMBL" id="JAFKGL010000010">
    <property type="protein sequence ID" value="MBN9412414.1"/>
    <property type="molecule type" value="Genomic_DNA"/>
</dbReference>
<dbReference type="PROSITE" id="PS50206">
    <property type="entry name" value="RHODANESE_3"/>
    <property type="match status" value="1"/>
</dbReference>
<dbReference type="SMART" id="SM00450">
    <property type="entry name" value="RHOD"/>
    <property type="match status" value="1"/>
</dbReference>
<protein>
    <submittedName>
        <fullName evidence="2">Sulfurtransferase</fullName>
    </submittedName>
</protein>
<accession>A0A8J7PV88</accession>
<evidence type="ECO:0000313" key="2">
    <source>
        <dbReference type="EMBL" id="MBN9412414.1"/>
    </source>
</evidence>
<dbReference type="InterPro" id="IPR050229">
    <property type="entry name" value="GlpE_sulfurtransferase"/>
</dbReference>
<dbReference type="InterPro" id="IPR036873">
    <property type="entry name" value="Rhodanese-like_dom_sf"/>
</dbReference>
<reference evidence="2" key="1">
    <citation type="submission" date="2021-02" db="EMBL/GenBank/DDBJ databases">
        <title>Thiocyanate and organic carbon inputs drive convergent selection for specific autotrophic Afipia and Thiobacillus strains within complex microbiomes.</title>
        <authorList>
            <person name="Huddy R.J."/>
            <person name="Sachdeva R."/>
            <person name="Kadzinga F."/>
            <person name="Kantor R.S."/>
            <person name="Harrison S.T.L."/>
            <person name="Banfield J.F."/>
        </authorList>
    </citation>
    <scope>NUCLEOTIDE SEQUENCE</scope>
    <source>
        <strain evidence="2">SCN18_10_11_15_R4_P_38_20</strain>
    </source>
</reference>
<dbReference type="Proteomes" id="UP000664414">
    <property type="component" value="Unassembled WGS sequence"/>
</dbReference>
<name>A0A8J7PV88_9PROT</name>
<dbReference type="SUPFAM" id="SSF52821">
    <property type="entry name" value="Rhodanese/Cell cycle control phosphatase"/>
    <property type="match status" value="1"/>
</dbReference>
<dbReference type="Pfam" id="PF00581">
    <property type="entry name" value="Rhodanese"/>
    <property type="match status" value="1"/>
</dbReference>
<sequence>MESLEITVQELHQFLGTREDYCIIDVRNTDEIEKAAFPGALHIPLSVLPRSVVNIPQDKLVITLCHHGARSLKACYLLKEQGFDKVVSLRGGIDLWSQLIDPSIPRY</sequence>
<dbReference type="PANTHER" id="PTHR43031">
    <property type="entry name" value="FAD-DEPENDENT OXIDOREDUCTASE"/>
    <property type="match status" value="1"/>
</dbReference>
<feature type="domain" description="Rhodanese" evidence="1">
    <location>
        <begin position="17"/>
        <end position="105"/>
    </location>
</feature>
<proteinExistence type="predicted"/>
<comment type="caution">
    <text evidence="2">The sequence shown here is derived from an EMBL/GenBank/DDBJ whole genome shotgun (WGS) entry which is preliminary data.</text>
</comment>
<evidence type="ECO:0000313" key="3">
    <source>
        <dbReference type="Proteomes" id="UP000664414"/>
    </source>
</evidence>
<gene>
    <name evidence="2" type="ORF">J0H12_00610</name>
</gene>
<organism evidence="2 3">
    <name type="scientific">Candidatus Paracaedimonas acanthamoebae</name>
    <dbReference type="NCBI Taxonomy" id="244581"/>
    <lineage>
        <taxon>Bacteria</taxon>
        <taxon>Pseudomonadati</taxon>
        <taxon>Pseudomonadota</taxon>
        <taxon>Alphaproteobacteria</taxon>
        <taxon>Holosporales</taxon>
        <taxon>Caedimonadaceae</taxon>
        <taxon>Candidatus Paracaedimonas</taxon>
    </lineage>
</organism>
<dbReference type="AlphaFoldDB" id="A0A8J7PV88"/>
<evidence type="ECO:0000259" key="1">
    <source>
        <dbReference type="PROSITE" id="PS50206"/>
    </source>
</evidence>
<dbReference type="Gene3D" id="3.40.250.10">
    <property type="entry name" value="Rhodanese-like domain"/>
    <property type="match status" value="1"/>
</dbReference>
<dbReference type="PANTHER" id="PTHR43031:SF17">
    <property type="entry name" value="SULFURTRANSFERASE YTWF-RELATED"/>
    <property type="match status" value="1"/>
</dbReference>
<dbReference type="InterPro" id="IPR001763">
    <property type="entry name" value="Rhodanese-like_dom"/>
</dbReference>